<dbReference type="InterPro" id="IPR051746">
    <property type="entry name" value="Kelch_domain_containing_8"/>
</dbReference>
<dbReference type="InterPro" id="IPR015915">
    <property type="entry name" value="Kelch-typ_b-propeller"/>
</dbReference>
<dbReference type="Proteomes" id="UP001530400">
    <property type="component" value="Unassembled WGS sequence"/>
</dbReference>
<accession>A0ABD3NH65</accession>
<dbReference type="PANTHER" id="PTHR46260:SF3">
    <property type="entry name" value="RING-TYPE DOMAIN-CONTAINING PROTEIN"/>
    <property type="match status" value="1"/>
</dbReference>
<evidence type="ECO:0000313" key="3">
    <source>
        <dbReference type="EMBL" id="KAL3775330.1"/>
    </source>
</evidence>
<dbReference type="PANTHER" id="PTHR46260">
    <property type="entry name" value="RING-TYPE DOMAIN-CONTAINING PROTEIN"/>
    <property type="match status" value="1"/>
</dbReference>
<dbReference type="Pfam" id="PF01344">
    <property type="entry name" value="Kelch_1"/>
    <property type="match status" value="1"/>
</dbReference>
<name>A0ABD3NH65_9STRA</name>
<keyword evidence="2" id="KW-0677">Repeat</keyword>
<evidence type="ECO:0000256" key="1">
    <source>
        <dbReference type="ARBA" id="ARBA00022441"/>
    </source>
</evidence>
<organism evidence="3 4">
    <name type="scientific">Cyclotella atomus</name>
    <dbReference type="NCBI Taxonomy" id="382360"/>
    <lineage>
        <taxon>Eukaryota</taxon>
        <taxon>Sar</taxon>
        <taxon>Stramenopiles</taxon>
        <taxon>Ochrophyta</taxon>
        <taxon>Bacillariophyta</taxon>
        <taxon>Coscinodiscophyceae</taxon>
        <taxon>Thalassiosirophycidae</taxon>
        <taxon>Stephanodiscales</taxon>
        <taxon>Stephanodiscaceae</taxon>
        <taxon>Cyclotella</taxon>
    </lineage>
</organism>
<keyword evidence="4" id="KW-1185">Reference proteome</keyword>
<dbReference type="SMART" id="SM00612">
    <property type="entry name" value="Kelch"/>
    <property type="match status" value="5"/>
</dbReference>
<reference evidence="3 4" key="1">
    <citation type="submission" date="2024-10" db="EMBL/GenBank/DDBJ databases">
        <title>Updated reference genomes for cyclostephanoid diatoms.</title>
        <authorList>
            <person name="Roberts W.R."/>
            <person name="Alverson A.J."/>
        </authorList>
    </citation>
    <scope>NUCLEOTIDE SEQUENCE [LARGE SCALE GENOMIC DNA]</scope>
    <source>
        <strain evidence="3 4">AJA010-31</strain>
    </source>
</reference>
<dbReference type="Gene3D" id="2.120.10.80">
    <property type="entry name" value="Kelch-type beta propeller"/>
    <property type="match status" value="1"/>
</dbReference>
<keyword evidence="1" id="KW-0880">Kelch repeat</keyword>
<dbReference type="SUPFAM" id="SSF117281">
    <property type="entry name" value="Kelch motif"/>
    <property type="match status" value="2"/>
</dbReference>
<dbReference type="InterPro" id="IPR006652">
    <property type="entry name" value="Kelch_1"/>
</dbReference>
<proteinExistence type="predicted"/>
<sequence>MAFITTLFLSDILHSMDRPSISTSSNQSHRVIAWHKDDQSLYKCTRKMSRTANRLLSIVKDCDANMELRSVHLVNGGRNEGSIIKRLESEFGASVGLQFSINEKVNCTATDRILNVLQFSPLNTSEAVSFTSMRIVLFDLDSLVHSLQVNGAAERLSVVWEIAEEVISSICQQSSNDIQEHFVVHVKCNSLYQAIADMLPSTAECKLQLHVTKNDFEAHLKQLSGDEPCTDNKSSENVIRRLRQKKGASDCPLSIYPIRYIQSNNDDSLLEICRFHNYDKERGCLRSRRARENPNVKGCEMDHKHCHSCGERDHCAFECPEQNGEDIAPCSLEPMIFNETNDGVERKPIPSSRQQNTGDVNTQQLARPALVVLGGRLRGKTLASCEALPLSTSGYSKSEWVKLPNLLEHRGSHAAASPNGSGLVFVMGGGGVDGNLDTVECLKCDDTELRWQILPGRLSAPRHAFGSVTCTENNPCGDANSVSLFAVGGWKYGQVSCGSVERLSLDYPCSSLTSNQWQLCAPLLKPRRLHSVVASADERSIFVFGGFIDERHTTNSIEQYDIDMNQWSACDALPYGAENCPLVQVIPDWSREDNSFLIFPFGSDSNSPTSFKILRYIPGAGNLFASVLIPGDDEKLQLPLKNWAAFSVASSKKNAKAYLVGGTIDGKWTDRGFELDLQTMTWTELPAMQCARRRSVTLVLE</sequence>
<gene>
    <name evidence="3" type="ORF">ACHAWO_001261</name>
</gene>
<evidence type="ECO:0000256" key="2">
    <source>
        <dbReference type="ARBA" id="ARBA00022737"/>
    </source>
</evidence>
<dbReference type="EMBL" id="JALLPJ020001157">
    <property type="protein sequence ID" value="KAL3775330.1"/>
    <property type="molecule type" value="Genomic_DNA"/>
</dbReference>
<comment type="caution">
    <text evidence="3">The sequence shown here is derived from an EMBL/GenBank/DDBJ whole genome shotgun (WGS) entry which is preliminary data.</text>
</comment>
<evidence type="ECO:0000313" key="4">
    <source>
        <dbReference type="Proteomes" id="UP001530400"/>
    </source>
</evidence>
<dbReference type="AlphaFoldDB" id="A0ABD3NH65"/>
<evidence type="ECO:0008006" key="5">
    <source>
        <dbReference type="Google" id="ProtNLM"/>
    </source>
</evidence>
<protein>
    <recommendedName>
        <fullName evidence="5">CCHC-type domain-containing protein</fullName>
    </recommendedName>
</protein>